<organism evidence="1 2">
    <name type="scientific">Pisolithus microcarpus 441</name>
    <dbReference type="NCBI Taxonomy" id="765257"/>
    <lineage>
        <taxon>Eukaryota</taxon>
        <taxon>Fungi</taxon>
        <taxon>Dikarya</taxon>
        <taxon>Basidiomycota</taxon>
        <taxon>Agaricomycotina</taxon>
        <taxon>Agaricomycetes</taxon>
        <taxon>Agaricomycetidae</taxon>
        <taxon>Boletales</taxon>
        <taxon>Sclerodermatineae</taxon>
        <taxon>Pisolithaceae</taxon>
        <taxon>Pisolithus</taxon>
    </lineage>
</organism>
<reference evidence="1 2" key="1">
    <citation type="submission" date="2014-04" db="EMBL/GenBank/DDBJ databases">
        <authorList>
            <consortium name="DOE Joint Genome Institute"/>
            <person name="Kuo A."/>
            <person name="Kohler A."/>
            <person name="Costa M.D."/>
            <person name="Nagy L.G."/>
            <person name="Floudas D."/>
            <person name="Copeland A."/>
            <person name="Barry K.W."/>
            <person name="Cichocki N."/>
            <person name="Veneault-Fourrey C."/>
            <person name="LaButti K."/>
            <person name="Lindquist E.A."/>
            <person name="Lipzen A."/>
            <person name="Lundell T."/>
            <person name="Morin E."/>
            <person name="Murat C."/>
            <person name="Sun H."/>
            <person name="Tunlid A."/>
            <person name="Henrissat B."/>
            <person name="Grigoriev I.V."/>
            <person name="Hibbett D.S."/>
            <person name="Martin F."/>
            <person name="Nordberg H.P."/>
            <person name="Cantor M.N."/>
            <person name="Hua S.X."/>
        </authorList>
    </citation>
    <scope>NUCLEOTIDE SEQUENCE [LARGE SCALE GENOMIC DNA]</scope>
    <source>
        <strain evidence="1 2">441</strain>
    </source>
</reference>
<dbReference type="AlphaFoldDB" id="A0A0C9ZEB6"/>
<evidence type="ECO:0000313" key="1">
    <source>
        <dbReference type="EMBL" id="KIK20802.1"/>
    </source>
</evidence>
<dbReference type="EMBL" id="KN833759">
    <property type="protein sequence ID" value="KIK20802.1"/>
    <property type="molecule type" value="Genomic_DNA"/>
</dbReference>
<sequence>MIFGLHYIPHHTLLIVISQLRADGVLQVGRRLPVSAESIASLPPREAIIVARRSCLGELRVSLSQAT</sequence>
<proteinExistence type="predicted"/>
<evidence type="ECO:0000313" key="2">
    <source>
        <dbReference type="Proteomes" id="UP000054018"/>
    </source>
</evidence>
<protein>
    <submittedName>
        <fullName evidence="1">Uncharacterized protein</fullName>
    </submittedName>
</protein>
<accession>A0A0C9ZEB6</accession>
<name>A0A0C9ZEB6_9AGAM</name>
<reference evidence="2" key="2">
    <citation type="submission" date="2015-01" db="EMBL/GenBank/DDBJ databases">
        <title>Evolutionary Origins and Diversification of the Mycorrhizal Mutualists.</title>
        <authorList>
            <consortium name="DOE Joint Genome Institute"/>
            <consortium name="Mycorrhizal Genomics Consortium"/>
            <person name="Kohler A."/>
            <person name="Kuo A."/>
            <person name="Nagy L.G."/>
            <person name="Floudas D."/>
            <person name="Copeland A."/>
            <person name="Barry K.W."/>
            <person name="Cichocki N."/>
            <person name="Veneault-Fourrey C."/>
            <person name="LaButti K."/>
            <person name="Lindquist E.A."/>
            <person name="Lipzen A."/>
            <person name="Lundell T."/>
            <person name="Morin E."/>
            <person name="Murat C."/>
            <person name="Riley R."/>
            <person name="Ohm R."/>
            <person name="Sun H."/>
            <person name="Tunlid A."/>
            <person name="Henrissat B."/>
            <person name="Grigoriev I.V."/>
            <person name="Hibbett D.S."/>
            <person name="Martin F."/>
        </authorList>
    </citation>
    <scope>NUCLEOTIDE SEQUENCE [LARGE SCALE GENOMIC DNA]</scope>
    <source>
        <strain evidence="2">441</strain>
    </source>
</reference>
<keyword evidence="2" id="KW-1185">Reference proteome</keyword>
<dbReference type="HOGENOM" id="CLU_2813390_0_0_1"/>
<dbReference type="Proteomes" id="UP000054018">
    <property type="component" value="Unassembled WGS sequence"/>
</dbReference>
<gene>
    <name evidence="1" type="ORF">PISMIDRAFT_681999</name>
</gene>